<dbReference type="GO" id="GO:0003676">
    <property type="term" value="F:nucleic acid binding"/>
    <property type="evidence" value="ECO:0007669"/>
    <property type="project" value="InterPro"/>
</dbReference>
<accession>A0A392QMT7</accession>
<dbReference type="Proteomes" id="UP000265520">
    <property type="component" value="Unassembled WGS sequence"/>
</dbReference>
<feature type="non-terminal residue" evidence="2">
    <location>
        <position position="171"/>
    </location>
</feature>
<proteinExistence type="predicted"/>
<dbReference type="PANTHER" id="PTHR37984:SF5">
    <property type="entry name" value="PROTEIN NYNRIN-LIKE"/>
    <property type="match status" value="1"/>
</dbReference>
<dbReference type="PANTHER" id="PTHR37984">
    <property type="entry name" value="PROTEIN CBG26694"/>
    <property type="match status" value="1"/>
</dbReference>
<feature type="domain" description="Integrase catalytic" evidence="1">
    <location>
        <begin position="1"/>
        <end position="140"/>
    </location>
</feature>
<comment type="caution">
    <text evidence="2">The sequence shown here is derived from an EMBL/GenBank/DDBJ whole genome shotgun (WGS) entry which is preliminary data.</text>
</comment>
<dbReference type="InterPro" id="IPR012337">
    <property type="entry name" value="RNaseH-like_sf"/>
</dbReference>
<organism evidence="2 3">
    <name type="scientific">Trifolium medium</name>
    <dbReference type="NCBI Taxonomy" id="97028"/>
    <lineage>
        <taxon>Eukaryota</taxon>
        <taxon>Viridiplantae</taxon>
        <taxon>Streptophyta</taxon>
        <taxon>Embryophyta</taxon>
        <taxon>Tracheophyta</taxon>
        <taxon>Spermatophyta</taxon>
        <taxon>Magnoliopsida</taxon>
        <taxon>eudicotyledons</taxon>
        <taxon>Gunneridae</taxon>
        <taxon>Pentapetalae</taxon>
        <taxon>rosids</taxon>
        <taxon>fabids</taxon>
        <taxon>Fabales</taxon>
        <taxon>Fabaceae</taxon>
        <taxon>Papilionoideae</taxon>
        <taxon>50 kb inversion clade</taxon>
        <taxon>NPAAA clade</taxon>
        <taxon>Hologalegina</taxon>
        <taxon>IRL clade</taxon>
        <taxon>Trifolieae</taxon>
        <taxon>Trifolium</taxon>
    </lineage>
</organism>
<dbReference type="InterPro" id="IPR001584">
    <property type="entry name" value="Integrase_cat-core"/>
</dbReference>
<name>A0A392QMT7_9FABA</name>
<dbReference type="PROSITE" id="PS50994">
    <property type="entry name" value="INTEGRASE"/>
    <property type="match status" value="1"/>
</dbReference>
<evidence type="ECO:0000313" key="3">
    <source>
        <dbReference type="Proteomes" id="UP000265520"/>
    </source>
</evidence>
<dbReference type="GO" id="GO:0015074">
    <property type="term" value="P:DNA integration"/>
    <property type="evidence" value="ECO:0007669"/>
    <property type="project" value="InterPro"/>
</dbReference>
<dbReference type="SUPFAM" id="SSF53098">
    <property type="entry name" value="Ribonuclease H-like"/>
    <property type="match status" value="1"/>
</dbReference>
<dbReference type="AlphaFoldDB" id="A0A392QMT7"/>
<reference evidence="2 3" key="1">
    <citation type="journal article" date="2018" name="Front. Plant Sci.">
        <title>Red Clover (Trifolium pratense) and Zigzag Clover (T. medium) - A Picture of Genomic Similarities and Differences.</title>
        <authorList>
            <person name="Dluhosova J."/>
            <person name="Istvanek J."/>
            <person name="Nedelnik J."/>
            <person name="Repkova J."/>
        </authorList>
    </citation>
    <scope>NUCLEOTIDE SEQUENCE [LARGE SCALE GENOMIC DNA]</scope>
    <source>
        <strain evidence="3">cv. 10/8</strain>
        <tissue evidence="2">Leaf</tissue>
    </source>
</reference>
<dbReference type="EMBL" id="LXQA010147852">
    <property type="protein sequence ID" value="MCI25548.1"/>
    <property type="molecule type" value="Genomic_DNA"/>
</dbReference>
<dbReference type="InterPro" id="IPR050951">
    <property type="entry name" value="Retrovirus_Pol_polyprotein"/>
</dbReference>
<dbReference type="Gene3D" id="3.30.420.10">
    <property type="entry name" value="Ribonuclease H-like superfamily/Ribonuclease H"/>
    <property type="match status" value="1"/>
</dbReference>
<sequence>MGKQVIFVVVDRLSKYAHFMALSHPFTALDVAQLFLDNVFKLHGLPSTITSDRDPIFLSKLWNDLFQLQGVYLNKSTAYHPQTDGQTEIVNKCLETYLRCMCADKPSSWVKWLSLAEWWYNTNFHSSIQTTPFEVVYGQPPPLHLPYLPGESSSLQVDRTLSARETAIQLL</sequence>
<dbReference type="InterPro" id="IPR036397">
    <property type="entry name" value="RNaseH_sf"/>
</dbReference>
<evidence type="ECO:0000313" key="2">
    <source>
        <dbReference type="EMBL" id="MCI25548.1"/>
    </source>
</evidence>
<protein>
    <submittedName>
        <fullName evidence="2">ROOT HAIR defective 3 GTP-binding family protein</fullName>
    </submittedName>
</protein>
<evidence type="ECO:0000259" key="1">
    <source>
        <dbReference type="PROSITE" id="PS50994"/>
    </source>
</evidence>
<keyword evidence="3" id="KW-1185">Reference proteome</keyword>